<gene>
    <name evidence="1" type="ORF">OBBRIDRAFT_751999</name>
</gene>
<evidence type="ECO:0000313" key="1">
    <source>
        <dbReference type="EMBL" id="OCH92094.1"/>
    </source>
</evidence>
<keyword evidence="2" id="KW-1185">Reference proteome</keyword>
<evidence type="ECO:0000313" key="2">
    <source>
        <dbReference type="Proteomes" id="UP000250043"/>
    </source>
</evidence>
<dbReference type="AlphaFoldDB" id="A0A8E2DN56"/>
<organism evidence="1 2">
    <name type="scientific">Obba rivulosa</name>
    <dbReference type="NCBI Taxonomy" id="1052685"/>
    <lineage>
        <taxon>Eukaryota</taxon>
        <taxon>Fungi</taxon>
        <taxon>Dikarya</taxon>
        <taxon>Basidiomycota</taxon>
        <taxon>Agaricomycotina</taxon>
        <taxon>Agaricomycetes</taxon>
        <taxon>Polyporales</taxon>
        <taxon>Gelatoporiaceae</taxon>
        <taxon>Obba</taxon>
    </lineage>
</organism>
<protein>
    <recommendedName>
        <fullName evidence="3">F-box domain-containing protein</fullName>
    </recommendedName>
</protein>
<reference evidence="1 2" key="1">
    <citation type="submission" date="2016-07" db="EMBL/GenBank/DDBJ databases">
        <title>Draft genome of the white-rot fungus Obba rivulosa 3A-2.</title>
        <authorList>
            <consortium name="DOE Joint Genome Institute"/>
            <person name="Miettinen O."/>
            <person name="Riley R."/>
            <person name="Acob R."/>
            <person name="Barry K."/>
            <person name="Cullen D."/>
            <person name="De Vries R."/>
            <person name="Hainaut M."/>
            <person name="Hatakka A."/>
            <person name="Henrissat B."/>
            <person name="Hilden K."/>
            <person name="Kuo R."/>
            <person name="Labutti K."/>
            <person name="Lipzen A."/>
            <person name="Makela M.R."/>
            <person name="Sandor L."/>
            <person name="Spatafora J.W."/>
            <person name="Grigoriev I.V."/>
            <person name="Hibbett D.S."/>
        </authorList>
    </citation>
    <scope>NUCLEOTIDE SEQUENCE [LARGE SCALE GENOMIC DNA]</scope>
    <source>
        <strain evidence="1 2">3A-2</strain>
    </source>
</reference>
<accession>A0A8E2DN56</accession>
<sequence length="375" mass="42421">MGMVPFLPQELVDEAIDYLWDDFRALSSCSLTCRAWLAPARTHLFRAYRLSDDTHCYRLERFLEKHPHLIHYIRTLSVYPSSANKEDLLWLKRIPAFLSQLIRIREVGLARVQWCHVASDAERTQLILMSFGHLRRLTFSDVAFESSGEVRRVLAAAPNLTSLHMYHVTWNAHCALDPISPPRCYQYLKQLLLHSVSSLDTVVDGLILPDHTLELRAILIDLGGKDAECTGRLIRACERTLEDLHLDVGANARITNWSSNCMDLASASRLRVLHLDSLVLPACGEWLSGVLLRITSTRLKAVRLSILVCYIDGLSSLDWKCIDQHLSQPRFNGLKLTIYLSLAMGFTPNKTVPSEFIFSSLPTLQKNGTVSVVCL</sequence>
<dbReference type="Proteomes" id="UP000250043">
    <property type="component" value="Unassembled WGS sequence"/>
</dbReference>
<dbReference type="EMBL" id="KV722374">
    <property type="protein sequence ID" value="OCH92094.1"/>
    <property type="molecule type" value="Genomic_DNA"/>
</dbReference>
<name>A0A8E2DN56_9APHY</name>
<dbReference type="OrthoDB" id="2802122at2759"/>
<proteinExistence type="predicted"/>
<evidence type="ECO:0008006" key="3">
    <source>
        <dbReference type="Google" id="ProtNLM"/>
    </source>
</evidence>